<dbReference type="Proteomes" id="UP001470230">
    <property type="component" value="Unassembled WGS sequence"/>
</dbReference>
<sequence>MSEANETEMSYVLAWHPYSRANDLIEAFGEFSKELEVVARSRGGIASADLFSGKGIADSTHIAKTILQSIVFSMTDIYELCLDQAEKIEKICEVTEHDMLAHVKGLDKGERVTVHFGPIPKLFDSLCEYLVCSILRRVFEMWMALKYLAAARKISDGETNIEFNREQKELKFLKYIASELSEDPLIIDDDMINWIRSSSADTISILEEQYNKFKELKAHRVADFLFMINWKLFFVNIYSEILIISEIVYTSFGSSSRWDDSPLILPIIMLSAGAASYQRTVITVFNGVLPENSPRMRAHKRLLLKLFPA</sequence>
<gene>
    <name evidence="1" type="ORF">M9Y10_016871</name>
</gene>
<organism evidence="1 2">
    <name type="scientific">Tritrichomonas musculus</name>
    <dbReference type="NCBI Taxonomy" id="1915356"/>
    <lineage>
        <taxon>Eukaryota</taxon>
        <taxon>Metamonada</taxon>
        <taxon>Parabasalia</taxon>
        <taxon>Tritrichomonadida</taxon>
        <taxon>Tritrichomonadidae</taxon>
        <taxon>Tritrichomonas</taxon>
    </lineage>
</organism>
<evidence type="ECO:0000313" key="2">
    <source>
        <dbReference type="Proteomes" id="UP001470230"/>
    </source>
</evidence>
<protein>
    <submittedName>
        <fullName evidence="1">Uncharacterized protein</fullName>
    </submittedName>
</protein>
<name>A0ABR2HYT5_9EUKA</name>
<comment type="caution">
    <text evidence="1">The sequence shown here is derived from an EMBL/GenBank/DDBJ whole genome shotgun (WGS) entry which is preliminary data.</text>
</comment>
<evidence type="ECO:0000313" key="1">
    <source>
        <dbReference type="EMBL" id="KAK8854311.1"/>
    </source>
</evidence>
<keyword evidence="2" id="KW-1185">Reference proteome</keyword>
<dbReference type="EMBL" id="JAPFFF010000021">
    <property type="protein sequence ID" value="KAK8854311.1"/>
    <property type="molecule type" value="Genomic_DNA"/>
</dbReference>
<reference evidence="1 2" key="1">
    <citation type="submission" date="2024-04" db="EMBL/GenBank/DDBJ databases">
        <title>Tritrichomonas musculus Genome.</title>
        <authorList>
            <person name="Alves-Ferreira E."/>
            <person name="Grigg M."/>
            <person name="Lorenzi H."/>
            <person name="Galac M."/>
        </authorList>
    </citation>
    <scope>NUCLEOTIDE SEQUENCE [LARGE SCALE GENOMIC DNA]</scope>
    <source>
        <strain evidence="1 2">EAF2021</strain>
    </source>
</reference>
<proteinExistence type="predicted"/>
<accession>A0ABR2HYT5</accession>